<dbReference type="Gene3D" id="3.30.450.20">
    <property type="entry name" value="PAS domain"/>
    <property type="match status" value="2"/>
</dbReference>
<dbReference type="SMART" id="SM00304">
    <property type="entry name" value="HAMP"/>
    <property type="match status" value="2"/>
</dbReference>
<keyword evidence="4" id="KW-0807">Transducer</keyword>
<feature type="transmembrane region" description="Helical" evidence="6">
    <location>
        <begin position="17"/>
        <end position="39"/>
    </location>
</feature>
<dbReference type="Gene3D" id="1.10.287.950">
    <property type="entry name" value="Methyl-accepting chemotaxis protein"/>
    <property type="match status" value="1"/>
</dbReference>
<keyword evidence="6" id="KW-0812">Transmembrane</keyword>
<feature type="transmembrane region" description="Helical" evidence="6">
    <location>
        <begin position="179"/>
        <end position="197"/>
    </location>
</feature>
<evidence type="ECO:0000313" key="9">
    <source>
        <dbReference type="EMBL" id="GFE50333.1"/>
    </source>
</evidence>
<accession>A0A640VQ05</accession>
<dbReference type="PRINTS" id="PR00260">
    <property type="entry name" value="CHEMTRNSDUCR"/>
</dbReference>
<evidence type="ECO:0000256" key="6">
    <source>
        <dbReference type="SAM" id="Phobius"/>
    </source>
</evidence>
<dbReference type="GO" id="GO:0016020">
    <property type="term" value="C:membrane"/>
    <property type="evidence" value="ECO:0007669"/>
    <property type="project" value="UniProtKB-SubCell"/>
</dbReference>
<dbReference type="SUPFAM" id="SSF58104">
    <property type="entry name" value="Methyl-accepting chemotaxis protein (MCP) signaling domain"/>
    <property type="match status" value="1"/>
</dbReference>
<dbReference type="SUPFAM" id="SSF158472">
    <property type="entry name" value="HAMP domain-like"/>
    <property type="match status" value="1"/>
</dbReference>
<feature type="domain" description="Methyl-accepting transducer" evidence="7">
    <location>
        <begin position="572"/>
        <end position="801"/>
    </location>
</feature>
<dbReference type="PANTHER" id="PTHR43531:SF11">
    <property type="entry name" value="METHYL-ACCEPTING CHEMOTAXIS PROTEIN 3"/>
    <property type="match status" value="1"/>
</dbReference>
<feature type="compositionally biased region" description="Acidic residues" evidence="5">
    <location>
        <begin position="854"/>
        <end position="868"/>
    </location>
</feature>
<feature type="compositionally biased region" description="Low complexity" evidence="5">
    <location>
        <begin position="840"/>
        <end position="850"/>
    </location>
</feature>
<organism evidence="9 10">
    <name type="scientific">Roseobacter cerasinus</name>
    <dbReference type="NCBI Taxonomy" id="2602289"/>
    <lineage>
        <taxon>Bacteria</taxon>
        <taxon>Pseudomonadati</taxon>
        <taxon>Pseudomonadota</taxon>
        <taxon>Alphaproteobacteria</taxon>
        <taxon>Rhodobacterales</taxon>
        <taxon>Roseobacteraceae</taxon>
        <taxon>Roseobacter</taxon>
    </lineage>
</organism>
<keyword evidence="10" id="KW-1185">Reference proteome</keyword>
<evidence type="ECO:0000256" key="3">
    <source>
        <dbReference type="ARBA" id="ARBA00029447"/>
    </source>
</evidence>
<dbReference type="InterPro" id="IPR004090">
    <property type="entry name" value="Chemotax_Me-accpt_rcpt"/>
</dbReference>
<dbReference type="PROSITE" id="PS50111">
    <property type="entry name" value="CHEMOTAXIS_TRANSDUC_2"/>
    <property type="match status" value="1"/>
</dbReference>
<evidence type="ECO:0000256" key="5">
    <source>
        <dbReference type="SAM" id="MobiDB-lite"/>
    </source>
</evidence>
<feature type="domain" description="HAMP" evidence="8">
    <location>
        <begin position="199"/>
        <end position="252"/>
    </location>
</feature>
<keyword evidence="2" id="KW-0145">Chemotaxis</keyword>
<dbReference type="CDD" id="cd06225">
    <property type="entry name" value="HAMP"/>
    <property type="match status" value="1"/>
</dbReference>
<keyword evidence="6" id="KW-1133">Transmembrane helix</keyword>
<evidence type="ECO:0000259" key="7">
    <source>
        <dbReference type="PROSITE" id="PS50111"/>
    </source>
</evidence>
<comment type="subcellular location">
    <subcellularLocation>
        <location evidence="1">Membrane</location>
    </subcellularLocation>
</comment>
<dbReference type="CDD" id="cd11386">
    <property type="entry name" value="MCP_signal"/>
    <property type="match status" value="1"/>
</dbReference>
<dbReference type="FunFam" id="1.10.287.950:FF:000001">
    <property type="entry name" value="Methyl-accepting chemotaxis sensory transducer"/>
    <property type="match status" value="1"/>
</dbReference>
<dbReference type="PANTHER" id="PTHR43531">
    <property type="entry name" value="PROTEIN ICFG"/>
    <property type="match status" value="1"/>
</dbReference>
<evidence type="ECO:0000313" key="10">
    <source>
        <dbReference type="Proteomes" id="UP000436522"/>
    </source>
</evidence>
<sequence length="868" mass="90648">MSSAKRKLGGLGAFNSLFVKCSVMVVICIVSVVAVIAIMNDTMKHQMASDSLSSRASEVTGLLAMQMGGSIKFGNANAVQQIVEGVVKAAEPDATGALVMSTTGTILYSAGNELFDAAAAAALAQTALEQNQAVLADDGQSAAAPAVFGDGAAVAGVVVTTWSDASLLAELNALQAKSLTSGLVVMVVAVGLAGLFLRSQMSRPITRLTVAMGEVENAKYDIDVPFTGRGDEVGQMARRLDNFRGALAEAKQAERESAFKSAAFVGSTAPMMMVDEQLKVLFINPTCEALLNTIMPDLKAAWPDLQSGQVLGARLASFSELSVQAQEIQTKGSDALPISHTAKIGEALISINVNAALDEKGMMIGAVIEWSDTTEAARNAALLDNIDEAQLRIEFDAQGHVVAANSNLIALLDEQEDVVMSRVFTTVFEGSAGGDIDKETLKQRVFASGTDAEAVFGRFGVTRASDGKTLVVEGNFASVPSPDGRLERAIFLGTDVTESAEAMRLAEEERARVAEQQHRVVGALAVGLQSLAEGDLTVEIEESFPEDYEKLRANFNAAIRALMDAVSAVLHNSESIHNETSEITSAADDLSKRTEKQAATLEETAAALDELTSSVKSAAEGADEASSMAVDAQTNAESGGEIARKAVAAMDGIKTSSQEISKITTVIDDIAFQTNLLALNAGVEAARAGEAGRGFAVVATEVRALAQRSSDAAREINALISSSGEQVEQGVELVDKTGTALASIVGSVSEISKRVATIAASAREQSAGLNEINTAVNELDHVTQQNAAMFEETTAASHALNSEADALSSAIARFKLGDQQKAAKAPTDQSEKPTPPSKPAPAAATQGSAALKIEEDEQRDIDAGWEEF</sequence>
<comment type="caution">
    <text evidence="9">The sequence shown here is derived from an EMBL/GenBank/DDBJ whole genome shotgun (WGS) entry which is preliminary data.</text>
</comment>
<dbReference type="OrthoDB" id="9765776at2"/>
<name>A0A640VQ05_9RHOB</name>
<dbReference type="InterPro" id="IPR051310">
    <property type="entry name" value="MCP_chemotaxis"/>
</dbReference>
<dbReference type="AlphaFoldDB" id="A0A640VQ05"/>
<proteinExistence type="inferred from homology"/>
<protein>
    <recommendedName>
        <fullName evidence="11">Methyl-accepting chemotaxis protein</fullName>
    </recommendedName>
</protein>
<reference evidence="9 10" key="1">
    <citation type="submission" date="2019-12" db="EMBL/GenBank/DDBJ databases">
        <title>Roseobacter cerasinus sp. nov., isolated from seawater around aquaculture.</title>
        <authorList>
            <person name="Muramatsu S."/>
            <person name="Takabe Y."/>
            <person name="Mori K."/>
            <person name="Takaichi S."/>
            <person name="Hanada S."/>
        </authorList>
    </citation>
    <scope>NUCLEOTIDE SEQUENCE [LARGE SCALE GENOMIC DNA]</scope>
    <source>
        <strain evidence="9 10">AI77</strain>
    </source>
</reference>
<dbReference type="EMBL" id="BLIV01000003">
    <property type="protein sequence ID" value="GFE50333.1"/>
    <property type="molecule type" value="Genomic_DNA"/>
</dbReference>
<dbReference type="InterPro" id="IPR003660">
    <property type="entry name" value="HAMP_dom"/>
</dbReference>
<gene>
    <name evidence="9" type="ORF">So717_20860</name>
</gene>
<dbReference type="Pfam" id="PF00015">
    <property type="entry name" value="MCPsignal"/>
    <property type="match status" value="1"/>
</dbReference>
<feature type="region of interest" description="Disordered" evidence="5">
    <location>
        <begin position="818"/>
        <end position="868"/>
    </location>
</feature>
<dbReference type="SMART" id="SM00283">
    <property type="entry name" value="MA"/>
    <property type="match status" value="1"/>
</dbReference>
<evidence type="ECO:0000256" key="4">
    <source>
        <dbReference type="PROSITE-ProRule" id="PRU00284"/>
    </source>
</evidence>
<dbReference type="Proteomes" id="UP000436522">
    <property type="component" value="Unassembled WGS sequence"/>
</dbReference>
<evidence type="ECO:0000256" key="1">
    <source>
        <dbReference type="ARBA" id="ARBA00004370"/>
    </source>
</evidence>
<dbReference type="RefSeq" id="WP_159976915.1">
    <property type="nucleotide sequence ID" value="NZ_BLIV01000003.1"/>
</dbReference>
<feature type="domain" description="HAMP" evidence="8">
    <location>
        <begin position="515"/>
        <end position="567"/>
    </location>
</feature>
<dbReference type="PROSITE" id="PS50885">
    <property type="entry name" value="HAMP"/>
    <property type="match status" value="2"/>
</dbReference>
<dbReference type="GO" id="GO:0006935">
    <property type="term" value="P:chemotaxis"/>
    <property type="evidence" value="ECO:0007669"/>
    <property type="project" value="UniProtKB-KW"/>
</dbReference>
<dbReference type="InterPro" id="IPR004089">
    <property type="entry name" value="MCPsignal_dom"/>
</dbReference>
<dbReference type="Pfam" id="PF00672">
    <property type="entry name" value="HAMP"/>
    <property type="match status" value="1"/>
</dbReference>
<keyword evidence="6" id="KW-0472">Membrane</keyword>
<evidence type="ECO:0000256" key="2">
    <source>
        <dbReference type="ARBA" id="ARBA00022500"/>
    </source>
</evidence>
<evidence type="ECO:0008006" key="11">
    <source>
        <dbReference type="Google" id="ProtNLM"/>
    </source>
</evidence>
<evidence type="ECO:0000259" key="8">
    <source>
        <dbReference type="PROSITE" id="PS50885"/>
    </source>
</evidence>
<dbReference type="Gene3D" id="6.10.340.10">
    <property type="match status" value="1"/>
</dbReference>
<dbReference type="GO" id="GO:0007165">
    <property type="term" value="P:signal transduction"/>
    <property type="evidence" value="ECO:0007669"/>
    <property type="project" value="UniProtKB-KW"/>
</dbReference>
<comment type="similarity">
    <text evidence="3">Belongs to the methyl-accepting chemotaxis (MCP) protein family.</text>
</comment>
<dbReference type="GO" id="GO:0004888">
    <property type="term" value="F:transmembrane signaling receptor activity"/>
    <property type="evidence" value="ECO:0007669"/>
    <property type="project" value="InterPro"/>
</dbReference>